<accession>A0A6A7C4F8</accession>
<protein>
    <submittedName>
        <fullName evidence="2">Uncharacterized protein</fullName>
    </submittedName>
</protein>
<name>A0A6A7C4F8_9PEZI</name>
<keyword evidence="3" id="KW-1185">Reference proteome</keyword>
<dbReference type="Proteomes" id="UP000799421">
    <property type="component" value="Unassembled WGS sequence"/>
</dbReference>
<dbReference type="Pfam" id="PF12739">
    <property type="entry name" value="TRAPPC-Trs85"/>
    <property type="match status" value="1"/>
</dbReference>
<proteinExistence type="predicted"/>
<feature type="non-terminal residue" evidence="2">
    <location>
        <position position="1"/>
    </location>
</feature>
<evidence type="ECO:0000313" key="2">
    <source>
        <dbReference type="EMBL" id="KAF2861845.1"/>
    </source>
</evidence>
<organism evidence="2 3">
    <name type="scientific">Piedraia hortae CBS 480.64</name>
    <dbReference type="NCBI Taxonomy" id="1314780"/>
    <lineage>
        <taxon>Eukaryota</taxon>
        <taxon>Fungi</taxon>
        <taxon>Dikarya</taxon>
        <taxon>Ascomycota</taxon>
        <taxon>Pezizomycotina</taxon>
        <taxon>Dothideomycetes</taxon>
        <taxon>Dothideomycetidae</taxon>
        <taxon>Capnodiales</taxon>
        <taxon>Piedraiaceae</taxon>
        <taxon>Piedraia</taxon>
    </lineage>
</organism>
<reference evidence="2" key="1">
    <citation type="journal article" date="2020" name="Stud. Mycol.">
        <title>101 Dothideomycetes genomes: a test case for predicting lifestyles and emergence of pathogens.</title>
        <authorList>
            <person name="Haridas S."/>
            <person name="Albert R."/>
            <person name="Binder M."/>
            <person name="Bloem J."/>
            <person name="Labutti K."/>
            <person name="Salamov A."/>
            <person name="Andreopoulos B."/>
            <person name="Baker S."/>
            <person name="Barry K."/>
            <person name="Bills G."/>
            <person name="Bluhm B."/>
            <person name="Cannon C."/>
            <person name="Castanera R."/>
            <person name="Culley D."/>
            <person name="Daum C."/>
            <person name="Ezra D."/>
            <person name="Gonzalez J."/>
            <person name="Henrissat B."/>
            <person name="Kuo A."/>
            <person name="Liang C."/>
            <person name="Lipzen A."/>
            <person name="Lutzoni F."/>
            <person name="Magnuson J."/>
            <person name="Mondo S."/>
            <person name="Nolan M."/>
            <person name="Ohm R."/>
            <person name="Pangilinan J."/>
            <person name="Park H.-J."/>
            <person name="Ramirez L."/>
            <person name="Alfaro M."/>
            <person name="Sun H."/>
            <person name="Tritt A."/>
            <person name="Yoshinaga Y."/>
            <person name="Zwiers L.-H."/>
            <person name="Turgeon B."/>
            <person name="Goodwin S."/>
            <person name="Spatafora J."/>
            <person name="Crous P."/>
            <person name="Grigoriev I."/>
        </authorList>
    </citation>
    <scope>NUCLEOTIDE SEQUENCE</scope>
    <source>
        <strain evidence="2">CBS 480.64</strain>
    </source>
</reference>
<gene>
    <name evidence="2" type="ORF">K470DRAFT_195910</name>
</gene>
<evidence type="ECO:0000256" key="1">
    <source>
        <dbReference type="SAM" id="MobiDB-lite"/>
    </source>
</evidence>
<feature type="region of interest" description="Disordered" evidence="1">
    <location>
        <begin position="595"/>
        <end position="632"/>
    </location>
</feature>
<evidence type="ECO:0000313" key="3">
    <source>
        <dbReference type="Proteomes" id="UP000799421"/>
    </source>
</evidence>
<dbReference type="EMBL" id="MU005970">
    <property type="protein sequence ID" value="KAF2861845.1"/>
    <property type="molecule type" value="Genomic_DNA"/>
</dbReference>
<dbReference type="OrthoDB" id="203724at2759"/>
<dbReference type="PANTHER" id="PTHR12975">
    <property type="entry name" value="TRANSPORT PROTEIN TRAPP"/>
    <property type="match status" value="1"/>
</dbReference>
<dbReference type="GO" id="GO:1990072">
    <property type="term" value="C:TRAPPIII protein complex"/>
    <property type="evidence" value="ECO:0007669"/>
    <property type="project" value="TreeGrafter"/>
</dbReference>
<sequence>RSSSPSHPAGVHSEARALIVRAFAPHVAVLPSPDTEELLRQKGIGGGLLQLLRPFGEHVQGKVTIRDSSGVNKSWDDFGIRFVGIRDYLDTETAENGRRPSVFDYKSPRLRTGGYIPHLEQLVERHLTFVEEQSSPFDADYEFSRPQNPGATSPFYLLHLRRLMSGLPLVPSETFSHPVALVITVSSRCAAPIEELSRLYLSSNQAEDRLPPWVHNEFLRYYVLVHDESRDDIAQTMALFDQMKRHFGLHCHLLRLISTQCGCSDEGSIKLPMCEWMSASEELAEIVRCEADEENGPQVPYILESDAAALRAFVREMVTQSIVPSMERASATWNDQVASRRRGLSGRFVSLSKRFTTFGGKSAVGPALGAGGGNYDSVQGVYRPDAAEAVMRKLADYAVMLRDYRLAHGTYKILCQDFKHDRAWKYYAAASEMTAVTALLSLGHLGAKAQAEMVDQQLESAYYSYTTRVQSPFYALRTIIVGAELLKVCGGHALDDAANWFNRLINDNVVGPVGRALIMERIASCCEEKKRSPRRRKAAFWHLLAADTWLSMDKARQGQRNLSEAVRLYGVNDGRLTFDGMLSFIKSLQHAVEEGTRHFDEPPEVESEEVHLQNEPLSSPHGSPVVHRKSLS</sequence>
<dbReference type="PANTHER" id="PTHR12975:SF6">
    <property type="entry name" value="TRAFFICKING PROTEIN PARTICLE COMPLEX SUBUNIT 8"/>
    <property type="match status" value="1"/>
</dbReference>
<dbReference type="AlphaFoldDB" id="A0A6A7C4F8"/>
<feature type="non-terminal residue" evidence="2">
    <location>
        <position position="632"/>
    </location>
</feature>
<dbReference type="InterPro" id="IPR024420">
    <property type="entry name" value="TRAPP_III_complex_Trs85"/>
</dbReference>